<dbReference type="UniPathway" id="UPA00077">
    <property type="reaction ID" value="UER00154"/>
</dbReference>
<reference evidence="8 9" key="1">
    <citation type="submission" date="2015-11" db="EMBL/GenBank/DDBJ databases">
        <title>Genomic analysis of 38 Legionella species identifies large and diverse effector repertoires.</title>
        <authorList>
            <person name="Burstein D."/>
            <person name="Amaro F."/>
            <person name="Zusman T."/>
            <person name="Lifshitz Z."/>
            <person name="Cohen O."/>
            <person name="Gilbert J.A."/>
            <person name="Pupko T."/>
            <person name="Shuman H.A."/>
            <person name="Segal G."/>
        </authorList>
    </citation>
    <scope>NUCLEOTIDE SEQUENCE [LARGE SCALE GENOMIC DNA]</scope>
    <source>
        <strain evidence="8 9">Bercovier 4</strain>
    </source>
</reference>
<comment type="catalytic activity">
    <reaction evidence="1 6">
        <text>7,8-dihydroneopterin = 6-hydroxymethyl-7,8-dihydropterin + glycolaldehyde</text>
        <dbReference type="Rhea" id="RHEA:10540"/>
        <dbReference type="ChEBI" id="CHEBI:17001"/>
        <dbReference type="ChEBI" id="CHEBI:17071"/>
        <dbReference type="ChEBI" id="CHEBI:44841"/>
        <dbReference type="EC" id="4.1.2.25"/>
    </reaction>
</comment>
<dbReference type="EMBL" id="LNYH01000006">
    <property type="protein sequence ID" value="KTD33884.1"/>
    <property type="molecule type" value="Genomic_DNA"/>
</dbReference>
<keyword evidence="5 6" id="KW-0456">Lyase</keyword>
<organism evidence="8 9">
    <name type="scientific">Legionella israelensis</name>
    <dbReference type="NCBI Taxonomy" id="454"/>
    <lineage>
        <taxon>Bacteria</taxon>
        <taxon>Pseudomonadati</taxon>
        <taxon>Pseudomonadota</taxon>
        <taxon>Gammaproteobacteria</taxon>
        <taxon>Legionellales</taxon>
        <taxon>Legionellaceae</taxon>
        <taxon>Legionella</taxon>
    </lineage>
</organism>
<feature type="domain" description="Dihydroneopterin aldolase/epimerase" evidence="7">
    <location>
        <begin position="4"/>
        <end position="112"/>
    </location>
</feature>
<evidence type="ECO:0000256" key="5">
    <source>
        <dbReference type="ARBA" id="ARBA00023239"/>
    </source>
</evidence>
<proteinExistence type="inferred from homology"/>
<name>A0A0W0WNJ6_9GAMM</name>
<comment type="function">
    <text evidence="6">Catalyzes the conversion of 7,8-dihydroneopterin to 6-hydroxymethyl-7,8-dihydropterin.</text>
</comment>
<dbReference type="SMART" id="SM00905">
    <property type="entry name" value="FolB"/>
    <property type="match status" value="1"/>
</dbReference>
<dbReference type="NCBIfam" id="TIGR00526">
    <property type="entry name" value="folB_dom"/>
    <property type="match status" value="1"/>
</dbReference>
<comment type="pathway">
    <text evidence="2 6">Cofactor biosynthesis; tetrahydrofolate biosynthesis; 2-amino-4-hydroxy-6-hydroxymethyl-7,8-dihydropteridine diphosphate from 7,8-dihydroneopterin triphosphate: step 3/4.</text>
</comment>
<comment type="caution">
    <text evidence="8">The sequence shown here is derived from an EMBL/GenBank/DDBJ whole genome shotgun (WGS) entry which is preliminary data.</text>
</comment>
<protein>
    <recommendedName>
        <fullName evidence="6">7,8-dihydroneopterin aldolase</fullName>
        <ecNumber evidence="6">4.1.2.25</ecNumber>
    </recommendedName>
</protein>
<dbReference type="EC" id="4.1.2.25" evidence="6"/>
<keyword evidence="4 6" id="KW-0289">Folate biosynthesis</keyword>
<dbReference type="OrthoDB" id="9810587at2"/>
<dbReference type="GO" id="GO:0005737">
    <property type="term" value="C:cytoplasm"/>
    <property type="evidence" value="ECO:0007669"/>
    <property type="project" value="TreeGrafter"/>
</dbReference>
<evidence type="ECO:0000256" key="3">
    <source>
        <dbReference type="ARBA" id="ARBA00005708"/>
    </source>
</evidence>
<evidence type="ECO:0000256" key="2">
    <source>
        <dbReference type="ARBA" id="ARBA00005013"/>
    </source>
</evidence>
<evidence type="ECO:0000256" key="1">
    <source>
        <dbReference type="ARBA" id="ARBA00001353"/>
    </source>
</evidence>
<accession>A0A0W0WNJ6</accession>
<dbReference type="PATRIC" id="fig|454.4.peg.265"/>
<dbReference type="GO" id="GO:0004150">
    <property type="term" value="F:dihydroneopterin aldolase activity"/>
    <property type="evidence" value="ECO:0007669"/>
    <property type="project" value="UniProtKB-UniRule"/>
</dbReference>
<dbReference type="InterPro" id="IPR006157">
    <property type="entry name" value="FolB_dom"/>
</dbReference>
<sequence length="112" mass="12809">MDHLEITGLSVTTCIGVYTWEQRISQRLLIDIKIPANYKNCKDAITDMLDYSEICKQVMEFVQSRTFQLIETVANEVARLIKENFKVNEVTVSVSKPHAVKFAMNVKVTVAR</sequence>
<evidence type="ECO:0000313" key="8">
    <source>
        <dbReference type="EMBL" id="KTD33884.1"/>
    </source>
</evidence>
<dbReference type="GO" id="GO:0046654">
    <property type="term" value="P:tetrahydrofolate biosynthetic process"/>
    <property type="evidence" value="ECO:0007669"/>
    <property type="project" value="UniProtKB-UniRule"/>
</dbReference>
<dbReference type="Proteomes" id="UP000054761">
    <property type="component" value="Unassembled WGS sequence"/>
</dbReference>
<dbReference type="PANTHER" id="PTHR42844">
    <property type="entry name" value="DIHYDRONEOPTERIN ALDOLASE 1-RELATED"/>
    <property type="match status" value="1"/>
</dbReference>
<dbReference type="SUPFAM" id="SSF55620">
    <property type="entry name" value="Tetrahydrobiopterin biosynthesis enzymes-like"/>
    <property type="match status" value="1"/>
</dbReference>
<dbReference type="STRING" id="454.Lisr_0252"/>
<dbReference type="RefSeq" id="WP_058500643.1">
    <property type="nucleotide sequence ID" value="NZ_CAAAJA010000004.1"/>
</dbReference>
<dbReference type="InterPro" id="IPR006156">
    <property type="entry name" value="Dihydroneopterin_aldolase"/>
</dbReference>
<dbReference type="Gene3D" id="3.30.1130.10">
    <property type="match status" value="1"/>
</dbReference>
<evidence type="ECO:0000256" key="6">
    <source>
        <dbReference type="RuleBase" id="RU362079"/>
    </source>
</evidence>
<dbReference type="NCBIfam" id="TIGR00525">
    <property type="entry name" value="folB"/>
    <property type="match status" value="1"/>
</dbReference>
<evidence type="ECO:0000313" key="9">
    <source>
        <dbReference type="Proteomes" id="UP000054761"/>
    </source>
</evidence>
<dbReference type="GO" id="GO:0046656">
    <property type="term" value="P:folic acid biosynthetic process"/>
    <property type="evidence" value="ECO:0007669"/>
    <property type="project" value="UniProtKB-UniRule"/>
</dbReference>
<keyword evidence="9" id="KW-1185">Reference proteome</keyword>
<dbReference type="Pfam" id="PF02152">
    <property type="entry name" value="FolB"/>
    <property type="match status" value="1"/>
</dbReference>
<comment type="similarity">
    <text evidence="3 6">Belongs to the DHNA family.</text>
</comment>
<dbReference type="AlphaFoldDB" id="A0A0W0WNJ6"/>
<gene>
    <name evidence="8" type="primary">folB</name>
    <name evidence="8" type="ORF">Lisr_0252</name>
</gene>
<dbReference type="InterPro" id="IPR043133">
    <property type="entry name" value="GTP-CH-I_C/QueF"/>
</dbReference>
<dbReference type="PANTHER" id="PTHR42844:SF1">
    <property type="entry name" value="DIHYDRONEOPTERIN ALDOLASE 1-RELATED"/>
    <property type="match status" value="1"/>
</dbReference>
<evidence type="ECO:0000256" key="4">
    <source>
        <dbReference type="ARBA" id="ARBA00022909"/>
    </source>
</evidence>
<evidence type="ECO:0000259" key="7">
    <source>
        <dbReference type="SMART" id="SM00905"/>
    </source>
</evidence>